<proteinExistence type="predicted"/>
<dbReference type="OrthoDB" id="2081066at2"/>
<evidence type="ECO:0000313" key="1">
    <source>
        <dbReference type="EMBL" id="SOY32640.1"/>
    </source>
</evidence>
<dbReference type="Proteomes" id="UP000236311">
    <property type="component" value="Unassembled WGS sequence"/>
</dbReference>
<reference evidence="1 2" key="1">
    <citation type="submission" date="2018-01" db="EMBL/GenBank/DDBJ databases">
        <authorList>
            <person name="Gaut B.S."/>
            <person name="Morton B.R."/>
            <person name="Clegg M.T."/>
            <person name="Duvall M.R."/>
        </authorList>
    </citation>
    <scope>NUCLEOTIDE SEQUENCE [LARGE SCALE GENOMIC DNA]</scope>
    <source>
        <strain evidence="1">GP69</strain>
    </source>
</reference>
<protein>
    <submittedName>
        <fullName evidence="1">Uncharacterized protein</fullName>
    </submittedName>
</protein>
<organism evidence="1 2">
    <name type="scientific">Acetatifactor muris</name>
    <dbReference type="NCBI Taxonomy" id="879566"/>
    <lineage>
        <taxon>Bacteria</taxon>
        <taxon>Bacillati</taxon>
        <taxon>Bacillota</taxon>
        <taxon>Clostridia</taxon>
        <taxon>Lachnospirales</taxon>
        <taxon>Lachnospiraceae</taxon>
        <taxon>Acetatifactor</taxon>
    </lineage>
</organism>
<name>A0A2K4ZQ93_9FIRM</name>
<dbReference type="RefSeq" id="WP_103242564.1">
    <property type="nucleotide sequence ID" value="NZ_JANJZD010000050.1"/>
</dbReference>
<sequence>MKQRYEFIRNYKSQIIPGFKSFEETLKWLSEKVDIIEIPLSSFTNFFLESQKFNAINAITNNNLHLSSEDFEFIAYKLLSTSKNEAYNEKLEDEKFVYILFELRTRYVISNSAKLQLEIVIQQGIGQYDYENNTEYLLYYISCIDRLKNKEY</sequence>
<keyword evidence="2" id="KW-1185">Reference proteome</keyword>
<dbReference type="EMBL" id="OFSM01000060">
    <property type="protein sequence ID" value="SOY32640.1"/>
    <property type="molecule type" value="Genomic_DNA"/>
</dbReference>
<gene>
    <name evidence="1" type="ORF">AMURIS_05405</name>
</gene>
<accession>A0A2K4ZQ93</accession>
<dbReference type="AlphaFoldDB" id="A0A2K4ZQ93"/>
<evidence type="ECO:0000313" key="2">
    <source>
        <dbReference type="Proteomes" id="UP000236311"/>
    </source>
</evidence>